<keyword evidence="2" id="KW-0255">Endonuclease</keyword>
<gene>
    <name evidence="2" type="ORF">PY092_12420</name>
</gene>
<dbReference type="Proteomes" id="UP001221366">
    <property type="component" value="Unassembled WGS sequence"/>
</dbReference>
<keyword evidence="3" id="KW-1185">Reference proteome</keyword>
<dbReference type="Pfam" id="PF14279">
    <property type="entry name" value="HNH_5"/>
    <property type="match status" value="1"/>
</dbReference>
<evidence type="ECO:0000313" key="3">
    <source>
        <dbReference type="Proteomes" id="UP001221366"/>
    </source>
</evidence>
<name>A0ABT5Y0I8_9FLAO</name>
<accession>A0ABT5Y0I8</accession>
<sequence>MKCFFCSNELDGSDEHIILKSLNGRLHSKQIICSACNNFFGLQLDTVAKEFFNPILLVLGLKNASGMIAENLEGEDDYLLRKDNQVVQRRPKMKEIKIQGRTLISIKGDVKNTMKLFKKRVEKLEKRGGKVLASKTRGQYGIEPLRIKAEFKSSPKLALLLNKIAIEYAAFNKIHTPGIGQLALKIRDLDESSQNVFYCDPEKPVREIQSAEITHLVQLWSEDGTIYCYIELFNVVCALLVLGSDYSGDPLQFQYYQDAITGEKLTGTVELDTSALSLVLKKGSGREVDFAKMANQLFERKVDRDFDMRFHIVLTEIKGRLEQELADGKITEKEFAEKFVDESTAFVAECQIDNPYMWEDLGEPDMAKINFIHSNMPESEFDTFCEKNKPLIGKQVRMDGKETYIAEKFLKIPVAEHRGIQIVKVCVVLFNGLDRLYMPYREFFEGILNK</sequence>
<evidence type="ECO:0000313" key="2">
    <source>
        <dbReference type="EMBL" id="MDF0716958.1"/>
    </source>
</evidence>
<dbReference type="RefSeq" id="WP_275616128.1">
    <property type="nucleotide sequence ID" value="NZ_JARFVB010000007.1"/>
</dbReference>
<keyword evidence="2" id="KW-0378">Hydrolase</keyword>
<dbReference type="InterPro" id="IPR029471">
    <property type="entry name" value="HNH_5"/>
</dbReference>
<proteinExistence type="predicted"/>
<organism evidence="2 3">
    <name type="scientific">Flagellimonas yonaguniensis</name>
    <dbReference type="NCBI Taxonomy" id="3031325"/>
    <lineage>
        <taxon>Bacteria</taxon>
        <taxon>Pseudomonadati</taxon>
        <taxon>Bacteroidota</taxon>
        <taxon>Flavobacteriia</taxon>
        <taxon>Flavobacteriales</taxon>
        <taxon>Flavobacteriaceae</taxon>
        <taxon>Flagellimonas</taxon>
    </lineage>
</organism>
<protein>
    <submittedName>
        <fullName evidence="2">HNH endonuclease</fullName>
    </submittedName>
</protein>
<dbReference type="GO" id="GO:0004519">
    <property type="term" value="F:endonuclease activity"/>
    <property type="evidence" value="ECO:0007669"/>
    <property type="project" value="UniProtKB-KW"/>
</dbReference>
<keyword evidence="2" id="KW-0540">Nuclease</keyword>
<reference evidence="2 3" key="1">
    <citation type="submission" date="2023-03" db="EMBL/GenBank/DDBJ databases">
        <title>Muricauda XX sp. nov. and Muricauda XXX sp. nov., two novel species isolated from Okinawa Trough.</title>
        <authorList>
            <person name="Cao W."/>
            <person name="Deng X."/>
        </authorList>
    </citation>
    <scope>NUCLEOTIDE SEQUENCE [LARGE SCALE GENOMIC DNA]</scope>
    <source>
        <strain evidence="2 3">334s03</strain>
    </source>
</reference>
<feature type="domain" description="HNH endonuclease 5" evidence="1">
    <location>
        <begin position="3"/>
        <end position="48"/>
    </location>
</feature>
<evidence type="ECO:0000259" key="1">
    <source>
        <dbReference type="Pfam" id="PF14279"/>
    </source>
</evidence>
<comment type="caution">
    <text evidence="2">The sequence shown here is derived from an EMBL/GenBank/DDBJ whole genome shotgun (WGS) entry which is preliminary data.</text>
</comment>
<dbReference type="EMBL" id="JARFVB010000007">
    <property type="protein sequence ID" value="MDF0716958.1"/>
    <property type="molecule type" value="Genomic_DNA"/>
</dbReference>